<dbReference type="EMBL" id="JAGFNK010000459">
    <property type="protein sequence ID" value="KAI9449979.1"/>
    <property type="molecule type" value="Genomic_DNA"/>
</dbReference>
<name>A0ACC0TW67_9AGAM</name>
<dbReference type="Proteomes" id="UP001207468">
    <property type="component" value="Unassembled WGS sequence"/>
</dbReference>
<accession>A0ACC0TW67</accession>
<proteinExistence type="predicted"/>
<organism evidence="1 2">
    <name type="scientific">Russula earlei</name>
    <dbReference type="NCBI Taxonomy" id="71964"/>
    <lineage>
        <taxon>Eukaryota</taxon>
        <taxon>Fungi</taxon>
        <taxon>Dikarya</taxon>
        <taxon>Basidiomycota</taxon>
        <taxon>Agaricomycotina</taxon>
        <taxon>Agaricomycetes</taxon>
        <taxon>Russulales</taxon>
        <taxon>Russulaceae</taxon>
        <taxon>Russula</taxon>
    </lineage>
</organism>
<keyword evidence="2" id="KW-1185">Reference proteome</keyword>
<evidence type="ECO:0000313" key="2">
    <source>
        <dbReference type="Proteomes" id="UP001207468"/>
    </source>
</evidence>
<protein>
    <submittedName>
        <fullName evidence="1">Uncharacterized protein</fullName>
    </submittedName>
</protein>
<reference evidence="1" key="1">
    <citation type="submission" date="2021-03" db="EMBL/GenBank/DDBJ databases">
        <title>Evolutionary priming and transition to the ectomycorrhizal habit in an iconic lineage of mushroom-forming fungi: is preadaptation a requirement?</title>
        <authorList>
            <consortium name="DOE Joint Genome Institute"/>
            <person name="Looney B.P."/>
            <person name="Miyauchi S."/>
            <person name="Morin E."/>
            <person name="Drula E."/>
            <person name="Courty P.E."/>
            <person name="Chicoki N."/>
            <person name="Fauchery L."/>
            <person name="Kohler A."/>
            <person name="Kuo A."/>
            <person name="LaButti K."/>
            <person name="Pangilinan J."/>
            <person name="Lipzen A."/>
            <person name="Riley R."/>
            <person name="Andreopoulos W."/>
            <person name="He G."/>
            <person name="Johnson J."/>
            <person name="Barry K.W."/>
            <person name="Grigoriev I.V."/>
            <person name="Nagy L."/>
            <person name="Hibbett D."/>
            <person name="Henrissat B."/>
            <person name="Matheny P.B."/>
            <person name="Labbe J."/>
            <person name="Martin A.F."/>
        </authorList>
    </citation>
    <scope>NUCLEOTIDE SEQUENCE</scope>
    <source>
        <strain evidence="1">BPL698</strain>
    </source>
</reference>
<gene>
    <name evidence="1" type="ORF">F5148DRAFT_1291092</name>
</gene>
<sequence length="273" mass="28551">MKAMLPGLLLLMISVSTQAQLTIFSQNFNSSSLISDYINANAPGIGQFNGYANSLVSSGQTAPIVSITNNRLSIDRSATTAAPSLSITRSTVFSNTPKVMQFEFDLEITNMVNGSNAAASFEAGSGSTSTTGFSSTTAGTLSNAFVHSQFALATSATAGVNSFYVRRISPGANSLAFFTGQQHITWVVNNSGSTFTYTAPDGNAKTIGDDQGAVWVGNTIIFDSIVAKTAATDIKNIRMTSSAGNMTMLIDNIVIKALDLAANLPRSITITLP</sequence>
<evidence type="ECO:0000313" key="1">
    <source>
        <dbReference type="EMBL" id="KAI9449979.1"/>
    </source>
</evidence>
<comment type="caution">
    <text evidence="1">The sequence shown here is derived from an EMBL/GenBank/DDBJ whole genome shotgun (WGS) entry which is preliminary data.</text>
</comment>